<reference evidence="2 3" key="1">
    <citation type="submission" date="2024-04" db="EMBL/GenBank/DDBJ databases">
        <authorList>
            <person name="Waldvogel A.-M."/>
            <person name="Schoenle A."/>
        </authorList>
    </citation>
    <scope>NUCLEOTIDE SEQUENCE [LARGE SCALE GENOMIC DNA]</scope>
</reference>
<feature type="compositionally biased region" description="Basic and acidic residues" evidence="1">
    <location>
        <begin position="1"/>
        <end position="12"/>
    </location>
</feature>
<keyword evidence="3" id="KW-1185">Reference proteome</keyword>
<evidence type="ECO:0000313" key="3">
    <source>
        <dbReference type="Proteomes" id="UP001497482"/>
    </source>
</evidence>
<feature type="compositionally biased region" description="Low complexity" evidence="1">
    <location>
        <begin position="35"/>
        <end position="51"/>
    </location>
</feature>
<accession>A0AAV2L464</accession>
<feature type="compositionally biased region" description="Gly residues" evidence="1">
    <location>
        <begin position="23"/>
        <end position="34"/>
    </location>
</feature>
<evidence type="ECO:0000313" key="2">
    <source>
        <dbReference type="EMBL" id="CAL1595915.1"/>
    </source>
</evidence>
<feature type="region of interest" description="Disordered" evidence="1">
    <location>
        <begin position="1"/>
        <end position="68"/>
    </location>
</feature>
<dbReference type="AlphaFoldDB" id="A0AAV2L464"/>
<evidence type="ECO:0000256" key="1">
    <source>
        <dbReference type="SAM" id="MobiDB-lite"/>
    </source>
</evidence>
<dbReference type="Proteomes" id="UP001497482">
    <property type="component" value="Chromosome 20"/>
</dbReference>
<name>A0AAV2L464_KNICA</name>
<organism evidence="2 3">
    <name type="scientific">Knipowitschia caucasica</name>
    <name type="common">Caucasian dwarf goby</name>
    <name type="synonym">Pomatoschistus caucasicus</name>
    <dbReference type="NCBI Taxonomy" id="637954"/>
    <lineage>
        <taxon>Eukaryota</taxon>
        <taxon>Metazoa</taxon>
        <taxon>Chordata</taxon>
        <taxon>Craniata</taxon>
        <taxon>Vertebrata</taxon>
        <taxon>Euteleostomi</taxon>
        <taxon>Actinopterygii</taxon>
        <taxon>Neopterygii</taxon>
        <taxon>Teleostei</taxon>
        <taxon>Neoteleostei</taxon>
        <taxon>Acanthomorphata</taxon>
        <taxon>Gobiaria</taxon>
        <taxon>Gobiiformes</taxon>
        <taxon>Gobioidei</taxon>
        <taxon>Gobiidae</taxon>
        <taxon>Gobiinae</taxon>
        <taxon>Knipowitschia</taxon>
    </lineage>
</organism>
<dbReference type="EMBL" id="OZ035842">
    <property type="protein sequence ID" value="CAL1595915.1"/>
    <property type="molecule type" value="Genomic_DNA"/>
</dbReference>
<sequence>MTEHYITHRVSPEDEDLQPQTAAGGGGGGGGGRSAGAAPAPSPSVASAPRALHGDEVSGTHRLPAAAN</sequence>
<proteinExistence type="predicted"/>
<gene>
    <name evidence="2" type="ORF">KC01_LOCUS24640</name>
</gene>
<protein>
    <submittedName>
        <fullName evidence="2">Uncharacterized protein</fullName>
    </submittedName>
</protein>